<comment type="caution">
    <text evidence="2">The sequence shown here is derived from an EMBL/GenBank/DDBJ whole genome shotgun (WGS) entry which is preliminary data.</text>
</comment>
<evidence type="ECO:0000313" key="2">
    <source>
        <dbReference type="EMBL" id="KAK2144710.1"/>
    </source>
</evidence>
<keyword evidence="3" id="KW-1185">Reference proteome</keyword>
<sequence>MTGRYPKHQLYINFCVALGILYLVLYRVLQQNAWNGVLMSHSRAKAPETEHVYNSQMPASLEYVYNPPEQSGIYDPGRPFSIDPSFIEHLDLPPKSFFQLTNATVRKFVFVTAVDTSHFAEAKDCIASIQHNFPDHHILLYDLGLEKWEINQVNIWCNVDYRKFDVKAYPKHVGRITHKAFKFLVIQEVLAQYGAAFWIDASFRATDPVDSWQDIFDLALHNGGIVMVYNETGEMPLTNYAWSDPYMFQFLPTDLDVQKSLIQQCSCAVLIYNTEFVFRHVLWWMYLCSLERECITRASGTASVDWQNLDPEELKTTFVVHRYDQSALNTILGNLFGYDQSKYTTVDNHNIIKRMPTDMYQVKTCR</sequence>
<protein>
    <recommendedName>
        <fullName evidence="4">Nucleotide-diphospho-sugar transferase domain-containing protein</fullName>
    </recommendedName>
</protein>
<name>A0AAD9J308_9ANNE</name>
<dbReference type="PANTHER" id="PTHR31389:SF4">
    <property type="entry name" value="LD39211P"/>
    <property type="match status" value="1"/>
</dbReference>
<proteinExistence type="predicted"/>
<dbReference type="InterPro" id="IPR012444">
    <property type="entry name" value="DUF1647"/>
</dbReference>
<dbReference type="AlphaFoldDB" id="A0AAD9J308"/>
<reference evidence="2" key="1">
    <citation type="journal article" date="2023" name="Mol. Biol. Evol.">
        <title>Third-Generation Sequencing Reveals the Adaptive Role of the Epigenome in Three Deep-Sea Polychaetes.</title>
        <authorList>
            <person name="Perez M."/>
            <person name="Aroh O."/>
            <person name="Sun Y."/>
            <person name="Lan Y."/>
            <person name="Juniper S.K."/>
            <person name="Young C.R."/>
            <person name="Angers B."/>
            <person name="Qian P.Y."/>
        </authorList>
    </citation>
    <scope>NUCLEOTIDE SEQUENCE</scope>
    <source>
        <strain evidence="2">P08H-3</strain>
    </source>
</reference>
<keyword evidence="1" id="KW-1133">Transmembrane helix</keyword>
<evidence type="ECO:0008006" key="4">
    <source>
        <dbReference type="Google" id="ProtNLM"/>
    </source>
</evidence>
<gene>
    <name evidence="2" type="ORF">LSH36_736g00002</name>
</gene>
<accession>A0AAD9J308</accession>
<dbReference type="EMBL" id="JAODUP010000736">
    <property type="protein sequence ID" value="KAK2144710.1"/>
    <property type="molecule type" value="Genomic_DNA"/>
</dbReference>
<keyword evidence="1" id="KW-0812">Transmembrane</keyword>
<dbReference type="Proteomes" id="UP001208570">
    <property type="component" value="Unassembled WGS sequence"/>
</dbReference>
<dbReference type="Pfam" id="PF07801">
    <property type="entry name" value="DUF1647"/>
    <property type="match status" value="1"/>
</dbReference>
<evidence type="ECO:0000256" key="1">
    <source>
        <dbReference type="SAM" id="Phobius"/>
    </source>
</evidence>
<dbReference type="PANTHER" id="PTHR31389">
    <property type="entry name" value="LD39211P"/>
    <property type="match status" value="1"/>
</dbReference>
<feature type="transmembrane region" description="Helical" evidence="1">
    <location>
        <begin position="12"/>
        <end position="29"/>
    </location>
</feature>
<organism evidence="2 3">
    <name type="scientific">Paralvinella palmiformis</name>
    <dbReference type="NCBI Taxonomy" id="53620"/>
    <lineage>
        <taxon>Eukaryota</taxon>
        <taxon>Metazoa</taxon>
        <taxon>Spiralia</taxon>
        <taxon>Lophotrochozoa</taxon>
        <taxon>Annelida</taxon>
        <taxon>Polychaeta</taxon>
        <taxon>Sedentaria</taxon>
        <taxon>Canalipalpata</taxon>
        <taxon>Terebellida</taxon>
        <taxon>Terebelliformia</taxon>
        <taxon>Alvinellidae</taxon>
        <taxon>Paralvinella</taxon>
    </lineage>
</organism>
<keyword evidence="1" id="KW-0472">Membrane</keyword>
<evidence type="ECO:0000313" key="3">
    <source>
        <dbReference type="Proteomes" id="UP001208570"/>
    </source>
</evidence>